<sequence>MDVPKMTGEDSGRMTGVWVLYGCCLRTRKWVQWRMGSVNPLDRQFCEMNLKLDNGLRSRCSVHSTICVPPRCTQKPRMQLHIVVRKYTNLEFFAHSAAVAISSSTHPNFQKRAQEGQKNFDSGATSNRRRDCTFTVCASDSAQLLSSWAPIRFRFQEVHRTKGRIKAKAERSHAKANRKPDLKDFKPKSEIQRARTSSTGQGCGTLTSVIAAAGQTSPNDRTRRDGTGHQGSDF</sequence>
<dbReference type="EMBL" id="BK002291">
    <property type="protein sequence ID" value="DAA03134.1"/>
    <property type="molecule type" value="Genomic_DNA"/>
</dbReference>
<organism evidence="2">
    <name type="scientific">Drosophila melanogaster</name>
    <name type="common">Fruit fly</name>
    <dbReference type="NCBI Taxonomy" id="7227"/>
    <lineage>
        <taxon>Eukaryota</taxon>
        <taxon>Metazoa</taxon>
        <taxon>Ecdysozoa</taxon>
        <taxon>Arthropoda</taxon>
        <taxon>Hexapoda</taxon>
        <taxon>Insecta</taxon>
        <taxon>Pterygota</taxon>
        <taxon>Neoptera</taxon>
        <taxon>Endopterygota</taxon>
        <taxon>Diptera</taxon>
        <taxon>Brachycera</taxon>
        <taxon>Muscomorpha</taxon>
        <taxon>Ephydroidea</taxon>
        <taxon>Drosophilidae</taxon>
        <taxon>Drosophila</taxon>
        <taxon>Sophophora</taxon>
    </lineage>
</organism>
<reference evidence="2" key="1">
    <citation type="journal article" date="2003" name="Genome Biol.">
        <title>An integrated gene annotation and transcriptional profiling approach towards the full gene content of the Drosophila genome.</title>
        <authorList>
            <person name="Hild M."/>
            <person name="Beckmann B."/>
            <person name="Haas S.A."/>
            <person name="Koch B."/>
            <person name="Solovyev V."/>
            <person name="Busold C."/>
            <person name="Fellenberg K."/>
            <person name="Boutros M."/>
            <person name="Vingron M."/>
            <person name="Sauer F."/>
            <person name="Hoheisel J.D."/>
            <person name="Paro R."/>
        </authorList>
    </citation>
    <scope>NUCLEOTIDE SEQUENCE</scope>
</reference>
<protein>
    <submittedName>
        <fullName evidence="2">HDC11545</fullName>
    </submittedName>
</protein>
<dbReference type="AlphaFoldDB" id="Q6IKS5"/>
<accession>Q6IKS5</accession>
<feature type="compositionally biased region" description="Polar residues" evidence="1">
    <location>
        <begin position="194"/>
        <end position="219"/>
    </location>
</feature>
<evidence type="ECO:0000256" key="1">
    <source>
        <dbReference type="SAM" id="MobiDB-lite"/>
    </source>
</evidence>
<proteinExistence type="predicted"/>
<gene>
    <name evidence="2" type="ORF">HDC11545</name>
</gene>
<name>Q6IKS5_DROME</name>
<feature type="region of interest" description="Disordered" evidence="1">
    <location>
        <begin position="163"/>
        <end position="234"/>
    </location>
</feature>
<evidence type="ECO:0000313" key="2">
    <source>
        <dbReference type="EMBL" id="DAA03134.1"/>
    </source>
</evidence>
<feature type="compositionally biased region" description="Basic and acidic residues" evidence="1">
    <location>
        <begin position="167"/>
        <end position="193"/>
    </location>
</feature>